<dbReference type="SUPFAM" id="SSF52009">
    <property type="entry name" value="Phosphohistidine domain"/>
    <property type="match status" value="1"/>
</dbReference>
<dbReference type="AlphaFoldDB" id="A0A367FEH4"/>
<dbReference type="InterPro" id="IPR051549">
    <property type="entry name" value="PEP_Utilizing_Enz"/>
</dbReference>
<dbReference type="Gene3D" id="3.30.1490.20">
    <property type="entry name" value="ATP-grasp fold, A domain"/>
    <property type="match status" value="1"/>
</dbReference>
<dbReference type="InterPro" id="IPR013815">
    <property type="entry name" value="ATP_grasp_subdomain_1"/>
</dbReference>
<sequence length="794" mass="86408">MGRADRRSGRQAMTGPRVRLGTKAETLARLAPALTTARVLPLAHFTLDDWRRSRTRLLADLLRRDWASGPLIVRSSAVIEDTGTGSQAGRFTSLVGRRGRSQLADAVDQVFGSYDQERPQDQVLVQPQLVDVRGSGVAFSCDPSNGAPYAVVNWSDGARTDAVTGGRSSGLRISYGAFYDPSVVAPSPFVAAVWDLLSEVVALTGEPRLEIEFAQSPEGETVLLQARPLAVATETVDKDAHRTVLTRVARRIAEDTERPARGVLGSRGVFGVMPDWNPAEMIGLRPRPLPLSLYRRLITDQVWAHARHRYGYRDLRGTPLMVDFGGLPYVDVRASVTSFIPADVPDALASRLVDHWLGELVESPHLHDKLESHVVVSAWGFRTGRRIERLADAGFGAHDRDMLSSSLRGLTDRLVRSDLWERDLARFDRLGGARTPAVHAPGCPADRPGCCGPAVAGRLALCAEFGTEPFAALARAAFIATGLLEDLSAEEVFTRADVAAFVGGLGLVSGTLQRDLAVLDREDFLKRYGHLRPGTYDLLSPRYDEAPERYFDWSTPRHVPDDAPPFTPSPSQLRRIDDLIAREGLTFDAERLLRFAATAIRGREKGKFDFTAVLSDTLVEIKLLGERLGFTPDDLSYVPVDTIAALTGRRADDRRILRTAVARGREAYEATRVTSLPPLVAGERDAFSFVIPQAQPNFITQKRALAPVADIDAGAAPEGAIAFVTSADPGYDWLFARNIAGLVTAFGGANSHMAIRALELGIPSVIGAGEALFHRWSQARMVDIDAASGMVVPL</sequence>
<organism evidence="3 4">
    <name type="scientific">Streptomyces diacarni</name>
    <dbReference type="NCBI Taxonomy" id="2800381"/>
    <lineage>
        <taxon>Bacteria</taxon>
        <taxon>Bacillati</taxon>
        <taxon>Actinomycetota</taxon>
        <taxon>Actinomycetes</taxon>
        <taxon>Kitasatosporales</taxon>
        <taxon>Streptomycetaceae</taxon>
        <taxon>Streptomyces</taxon>
    </lineage>
</organism>
<accession>A0A367FEH4</accession>
<dbReference type="GO" id="GO:0005524">
    <property type="term" value="F:ATP binding"/>
    <property type="evidence" value="ECO:0007669"/>
    <property type="project" value="InterPro"/>
</dbReference>
<protein>
    <submittedName>
        <fullName evidence="3">Phosphoenolpyruvate synthase</fullName>
    </submittedName>
</protein>
<keyword evidence="3" id="KW-0670">Pyruvate</keyword>
<proteinExistence type="predicted"/>
<dbReference type="EMBL" id="QOIN01000024">
    <property type="protein sequence ID" value="RCG28773.1"/>
    <property type="molecule type" value="Genomic_DNA"/>
</dbReference>
<evidence type="ECO:0000313" key="4">
    <source>
        <dbReference type="Proteomes" id="UP000252914"/>
    </source>
</evidence>
<dbReference type="GO" id="GO:0016301">
    <property type="term" value="F:kinase activity"/>
    <property type="evidence" value="ECO:0007669"/>
    <property type="project" value="InterPro"/>
</dbReference>
<evidence type="ECO:0000313" key="3">
    <source>
        <dbReference type="EMBL" id="RCG28773.1"/>
    </source>
</evidence>
<evidence type="ECO:0000259" key="2">
    <source>
        <dbReference type="Pfam" id="PF01326"/>
    </source>
</evidence>
<name>A0A367FEH4_9ACTN</name>
<dbReference type="Gene3D" id="3.50.30.10">
    <property type="entry name" value="Phosphohistidine domain"/>
    <property type="match status" value="1"/>
</dbReference>
<dbReference type="InterPro" id="IPR002192">
    <property type="entry name" value="PPDK_AMP/ATP-bd"/>
</dbReference>
<evidence type="ECO:0000259" key="1">
    <source>
        <dbReference type="Pfam" id="PF00391"/>
    </source>
</evidence>
<feature type="domain" description="PEP-utilising enzyme mobile" evidence="1">
    <location>
        <begin position="717"/>
        <end position="789"/>
    </location>
</feature>
<dbReference type="NCBIfam" id="NF004508">
    <property type="entry name" value="PRK05849.1"/>
    <property type="match status" value="1"/>
</dbReference>
<dbReference type="Pfam" id="PF01326">
    <property type="entry name" value="PPDK_N"/>
    <property type="match status" value="1"/>
</dbReference>
<comment type="caution">
    <text evidence="3">The sequence shown here is derived from an EMBL/GenBank/DDBJ whole genome shotgun (WGS) entry which is preliminary data.</text>
</comment>
<reference evidence="3 4" key="1">
    <citation type="submission" date="2018-06" db="EMBL/GenBank/DDBJ databases">
        <title>Streptomyces reniochalinae sp. nov. and Streptomyces diacarnus sp. nov. from marine sponges.</title>
        <authorList>
            <person name="Li L."/>
        </authorList>
    </citation>
    <scope>NUCLEOTIDE SEQUENCE [LARGE SCALE GENOMIC DNA]</scope>
    <source>
        <strain evidence="3 4">LHW51701</strain>
    </source>
</reference>
<dbReference type="InterPro" id="IPR008279">
    <property type="entry name" value="PEP-util_enz_mobile_dom"/>
</dbReference>
<dbReference type="Proteomes" id="UP000252914">
    <property type="component" value="Unassembled WGS sequence"/>
</dbReference>
<dbReference type="PANTHER" id="PTHR43615">
    <property type="entry name" value="PHOSPHOENOLPYRUVATE SYNTHASE-RELATED"/>
    <property type="match status" value="1"/>
</dbReference>
<keyword evidence="4" id="KW-1185">Reference proteome</keyword>
<dbReference type="InterPro" id="IPR036637">
    <property type="entry name" value="Phosphohistidine_dom_sf"/>
</dbReference>
<gene>
    <name evidence="3" type="ORF">DTL70_01355</name>
</gene>
<dbReference type="SUPFAM" id="SSF56059">
    <property type="entry name" value="Glutathione synthetase ATP-binding domain-like"/>
    <property type="match status" value="1"/>
</dbReference>
<dbReference type="PANTHER" id="PTHR43615:SF1">
    <property type="entry name" value="PPDK_N DOMAIN-CONTAINING PROTEIN"/>
    <property type="match status" value="1"/>
</dbReference>
<feature type="domain" description="Pyruvate phosphate dikinase AMP/ATP-binding" evidence="2">
    <location>
        <begin position="69"/>
        <end position="166"/>
    </location>
</feature>
<dbReference type="Pfam" id="PF00391">
    <property type="entry name" value="PEP-utilizers"/>
    <property type="match status" value="1"/>
</dbReference>